<evidence type="ECO:0000313" key="5">
    <source>
        <dbReference type="EMBL" id="NOL50388.1"/>
    </source>
</evidence>
<reference evidence="5 6" key="1">
    <citation type="submission" date="2020-05" db="EMBL/GenBank/DDBJ databases">
        <authorList>
            <person name="Niu N."/>
        </authorList>
    </citation>
    <scope>NUCLEOTIDE SEQUENCE [LARGE SCALE GENOMIC DNA]</scope>
    <source>
        <strain evidence="5 6">LMG10982</strain>
    </source>
</reference>
<dbReference type="EMBL" id="JABGBO010000011">
    <property type="protein sequence ID" value="NOL50388.1"/>
    <property type="molecule type" value="Genomic_DNA"/>
</dbReference>
<dbReference type="PRINTS" id="PR00038">
    <property type="entry name" value="HTHLUXR"/>
</dbReference>
<dbReference type="CDD" id="cd06170">
    <property type="entry name" value="LuxR_C_like"/>
    <property type="match status" value="1"/>
</dbReference>
<evidence type="ECO:0000256" key="1">
    <source>
        <dbReference type="ARBA" id="ARBA00023015"/>
    </source>
</evidence>
<accession>A0A7Y4LBB2</accession>
<dbReference type="SMART" id="SM00421">
    <property type="entry name" value="HTH_LUXR"/>
    <property type="match status" value="1"/>
</dbReference>
<evidence type="ECO:0000256" key="3">
    <source>
        <dbReference type="ARBA" id="ARBA00023163"/>
    </source>
</evidence>
<dbReference type="SUPFAM" id="SSF46894">
    <property type="entry name" value="C-terminal effector domain of the bipartite response regulators"/>
    <property type="match status" value="1"/>
</dbReference>
<keyword evidence="6" id="KW-1185">Reference proteome</keyword>
<keyword evidence="1" id="KW-0805">Transcription regulation</keyword>
<dbReference type="PANTHER" id="PTHR44688">
    <property type="entry name" value="DNA-BINDING TRANSCRIPTIONAL ACTIVATOR DEVR_DOSR"/>
    <property type="match status" value="1"/>
</dbReference>
<keyword evidence="2" id="KW-0238">DNA-binding</keyword>
<dbReference type="InterPro" id="IPR000792">
    <property type="entry name" value="Tscrpt_reg_LuxR_C"/>
</dbReference>
<dbReference type="Pfam" id="PF00196">
    <property type="entry name" value="GerE"/>
    <property type="match status" value="1"/>
</dbReference>
<sequence>MFYASSHYLISLTPREIQVMWLLVRGMPNKICAEKLGCSTRTIEIHRARVFQKLGVRNVLEMTIKLHKFGV</sequence>
<dbReference type="RefSeq" id="WP_171589369.1">
    <property type="nucleotide sequence ID" value="NZ_JABGBO010000011.1"/>
</dbReference>
<dbReference type="Proteomes" id="UP000541421">
    <property type="component" value="Unassembled WGS sequence"/>
</dbReference>
<dbReference type="Gene3D" id="1.10.10.10">
    <property type="entry name" value="Winged helix-like DNA-binding domain superfamily/Winged helix DNA-binding domain"/>
    <property type="match status" value="1"/>
</dbReference>
<feature type="domain" description="HTH luxR-type" evidence="4">
    <location>
        <begin position="5"/>
        <end position="70"/>
    </location>
</feature>
<dbReference type="GO" id="GO:0006355">
    <property type="term" value="P:regulation of DNA-templated transcription"/>
    <property type="evidence" value="ECO:0007669"/>
    <property type="project" value="InterPro"/>
</dbReference>
<keyword evidence="3" id="KW-0804">Transcription</keyword>
<dbReference type="PROSITE" id="PS50043">
    <property type="entry name" value="HTH_LUXR_2"/>
    <property type="match status" value="1"/>
</dbReference>
<dbReference type="InterPro" id="IPR016032">
    <property type="entry name" value="Sig_transdc_resp-reg_C-effctor"/>
</dbReference>
<dbReference type="InterPro" id="IPR036388">
    <property type="entry name" value="WH-like_DNA-bd_sf"/>
</dbReference>
<evidence type="ECO:0000313" key="6">
    <source>
        <dbReference type="Proteomes" id="UP000541421"/>
    </source>
</evidence>
<dbReference type="AlphaFoldDB" id="A0A7Y4LBB2"/>
<name>A0A7Y4LBB2_9BURK</name>
<dbReference type="PANTHER" id="PTHR44688:SF16">
    <property type="entry name" value="DNA-BINDING TRANSCRIPTIONAL ACTIVATOR DEVR_DOSR"/>
    <property type="match status" value="1"/>
</dbReference>
<evidence type="ECO:0000259" key="4">
    <source>
        <dbReference type="PROSITE" id="PS50043"/>
    </source>
</evidence>
<gene>
    <name evidence="5" type="ORF">HKX40_09635</name>
</gene>
<dbReference type="GO" id="GO:0003677">
    <property type="term" value="F:DNA binding"/>
    <property type="evidence" value="ECO:0007669"/>
    <property type="project" value="UniProtKB-KW"/>
</dbReference>
<comment type="caution">
    <text evidence="5">The sequence shown here is derived from an EMBL/GenBank/DDBJ whole genome shotgun (WGS) entry which is preliminary data.</text>
</comment>
<organism evidence="5 6">
    <name type="scientific">Pelistega europaea</name>
    <dbReference type="NCBI Taxonomy" id="106147"/>
    <lineage>
        <taxon>Bacteria</taxon>
        <taxon>Pseudomonadati</taxon>
        <taxon>Pseudomonadota</taxon>
        <taxon>Betaproteobacteria</taxon>
        <taxon>Burkholderiales</taxon>
        <taxon>Alcaligenaceae</taxon>
        <taxon>Pelistega</taxon>
    </lineage>
</organism>
<evidence type="ECO:0000256" key="2">
    <source>
        <dbReference type="ARBA" id="ARBA00023125"/>
    </source>
</evidence>
<protein>
    <submittedName>
        <fullName evidence="5">Helix-turn-helix transcriptional regulator</fullName>
    </submittedName>
</protein>
<proteinExistence type="predicted"/>